<dbReference type="SUPFAM" id="SSF55666">
    <property type="entry name" value="Ribonuclease PH domain 2-like"/>
    <property type="match status" value="1"/>
</dbReference>
<dbReference type="GO" id="GO:0005730">
    <property type="term" value="C:nucleolus"/>
    <property type="evidence" value="ECO:0007669"/>
    <property type="project" value="UniProtKB-SubCell"/>
</dbReference>
<accession>A0AAD3CU32</accession>
<evidence type="ECO:0000313" key="7">
    <source>
        <dbReference type="EMBL" id="GFH52148.1"/>
    </source>
</evidence>
<feature type="domain" description="Exoribonuclease phosphorolytic" evidence="6">
    <location>
        <begin position="24"/>
        <end position="160"/>
    </location>
</feature>
<gene>
    <name evidence="7" type="ORF">CTEN210_08624</name>
</gene>
<dbReference type="PANTHER" id="PTHR11953:SF0">
    <property type="entry name" value="EXOSOME COMPLEX COMPONENT RRP41"/>
    <property type="match status" value="1"/>
</dbReference>
<comment type="caution">
    <text evidence="7">The sequence shown here is derived from an EMBL/GenBank/DDBJ whole genome shotgun (WGS) entry which is preliminary data.</text>
</comment>
<comment type="subcellular location">
    <subcellularLocation>
        <location evidence="1">Cytoplasm</location>
    </subcellularLocation>
    <subcellularLocation>
        <location evidence="2">Nucleus</location>
        <location evidence="2">Nucleolus</location>
    </subcellularLocation>
</comment>
<comment type="similarity">
    <text evidence="3">Belongs to the RNase PH family.</text>
</comment>
<dbReference type="GO" id="GO:0000176">
    <property type="term" value="C:nuclear exosome (RNase complex)"/>
    <property type="evidence" value="ECO:0007669"/>
    <property type="project" value="TreeGrafter"/>
</dbReference>
<proteinExistence type="inferred from homology"/>
<dbReference type="Pfam" id="PF01138">
    <property type="entry name" value="RNase_PH"/>
    <property type="match status" value="1"/>
</dbReference>
<protein>
    <recommendedName>
        <fullName evidence="6">Exoribonuclease phosphorolytic domain-containing protein</fullName>
    </recommendedName>
</protein>
<keyword evidence="8" id="KW-1185">Reference proteome</keyword>
<evidence type="ECO:0000313" key="8">
    <source>
        <dbReference type="Proteomes" id="UP001054902"/>
    </source>
</evidence>
<evidence type="ECO:0000259" key="6">
    <source>
        <dbReference type="Pfam" id="PF01138"/>
    </source>
</evidence>
<evidence type="ECO:0000256" key="2">
    <source>
        <dbReference type="ARBA" id="ARBA00004604"/>
    </source>
</evidence>
<dbReference type="Proteomes" id="UP001054902">
    <property type="component" value="Unassembled WGS sequence"/>
</dbReference>
<keyword evidence="5" id="KW-0271">Exosome</keyword>
<dbReference type="InterPro" id="IPR020568">
    <property type="entry name" value="Ribosomal_Su5_D2-typ_SF"/>
</dbReference>
<dbReference type="GO" id="GO:0000177">
    <property type="term" value="C:cytoplasmic exosome (RNase complex)"/>
    <property type="evidence" value="ECO:0007669"/>
    <property type="project" value="TreeGrafter"/>
</dbReference>
<organism evidence="7 8">
    <name type="scientific">Chaetoceros tenuissimus</name>
    <dbReference type="NCBI Taxonomy" id="426638"/>
    <lineage>
        <taxon>Eukaryota</taxon>
        <taxon>Sar</taxon>
        <taxon>Stramenopiles</taxon>
        <taxon>Ochrophyta</taxon>
        <taxon>Bacillariophyta</taxon>
        <taxon>Coscinodiscophyceae</taxon>
        <taxon>Chaetocerotophycidae</taxon>
        <taxon>Chaetocerotales</taxon>
        <taxon>Chaetocerotaceae</taxon>
        <taxon>Chaetoceros</taxon>
    </lineage>
</organism>
<dbReference type="InterPro" id="IPR001247">
    <property type="entry name" value="ExoRNase_PH_dom1"/>
</dbReference>
<dbReference type="GO" id="GO:0016075">
    <property type="term" value="P:rRNA catabolic process"/>
    <property type="evidence" value="ECO:0007669"/>
    <property type="project" value="TreeGrafter"/>
</dbReference>
<evidence type="ECO:0000256" key="3">
    <source>
        <dbReference type="ARBA" id="ARBA00006678"/>
    </source>
</evidence>
<dbReference type="InterPro" id="IPR050080">
    <property type="entry name" value="RNase_PH"/>
</dbReference>
<dbReference type="InterPro" id="IPR036345">
    <property type="entry name" value="ExoRNase_PH_dom2_sf"/>
</dbReference>
<dbReference type="SUPFAM" id="SSF54211">
    <property type="entry name" value="Ribosomal protein S5 domain 2-like"/>
    <property type="match status" value="1"/>
</dbReference>
<dbReference type="GO" id="GO:0034475">
    <property type="term" value="P:U4 snRNA 3'-end processing"/>
    <property type="evidence" value="ECO:0007669"/>
    <property type="project" value="TreeGrafter"/>
</dbReference>
<dbReference type="PANTHER" id="PTHR11953">
    <property type="entry name" value="EXOSOME COMPLEX COMPONENT"/>
    <property type="match status" value="1"/>
</dbReference>
<dbReference type="GO" id="GO:0071051">
    <property type="term" value="P:poly(A)-dependent snoRNA 3'-end processing"/>
    <property type="evidence" value="ECO:0007669"/>
    <property type="project" value="TreeGrafter"/>
</dbReference>
<keyword evidence="4" id="KW-0963">Cytoplasm</keyword>
<dbReference type="Gene3D" id="3.30.230.70">
    <property type="entry name" value="GHMP Kinase, N-terminal domain"/>
    <property type="match status" value="1"/>
</dbReference>
<dbReference type="GO" id="GO:0003723">
    <property type="term" value="F:RNA binding"/>
    <property type="evidence" value="ECO:0007669"/>
    <property type="project" value="TreeGrafter"/>
</dbReference>
<evidence type="ECO:0000256" key="4">
    <source>
        <dbReference type="ARBA" id="ARBA00022490"/>
    </source>
</evidence>
<sequence length="278" mass="29920">MSSLRRTDLLALSNLRNDGRKPNEIRRMTVQMSPLTNASSTNGSALVQMGLTSVLCAVSGPIDCARRSDELSDRAVLEVNVRTAPFAPSSGDRRTANPTSDRRIIEQSSLIKNAMEASLMLHLFPKTRIILDITILADDGGRLSAAINACTCALVDAGLPMKDLVCSCSAGLVTGTGSTADGLEDIELMDLNQREISTYSNEASAVYMPVATMPQRGTVVLAQCESRLNSVDVFEKVLTAAMEGCQMVFHIMEACIRERTAKLLASKMGNTTVNVNFI</sequence>
<dbReference type="EMBL" id="BLLK01000045">
    <property type="protein sequence ID" value="GFH52148.1"/>
    <property type="molecule type" value="Genomic_DNA"/>
</dbReference>
<reference evidence="7 8" key="1">
    <citation type="journal article" date="2021" name="Sci. Rep.">
        <title>The genome of the diatom Chaetoceros tenuissimus carries an ancient integrated fragment of an extant virus.</title>
        <authorList>
            <person name="Hongo Y."/>
            <person name="Kimura K."/>
            <person name="Takaki Y."/>
            <person name="Yoshida Y."/>
            <person name="Baba S."/>
            <person name="Kobayashi G."/>
            <person name="Nagasaki K."/>
            <person name="Hano T."/>
            <person name="Tomaru Y."/>
        </authorList>
    </citation>
    <scope>NUCLEOTIDE SEQUENCE [LARGE SCALE GENOMIC DNA]</scope>
    <source>
        <strain evidence="7 8">NIES-3715</strain>
    </source>
</reference>
<dbReference type="GO" id="GO:0071028">
    <property type="term" value="P:nuclear mRNA surveillance"/>
    <property type="evidence" value="ECO:0007669"/>
    <property type="project" value="TreeGrafter"/>
</dbReference>
<dbReference type="InterPro" id="IPR027408">
    <property type="entry name" value="PNPase/RNase_PH_dom_sf"/>
</dbReference>
<dbReference type="AlphaFoldDB" id="A0AAD3CU32"/>
<evidence type="ECO:0000256" key="1">
    <source>
        <dbReference type="ARBA" id="ARBA00004496"/>
    </source>
</evidence>
<evidence type="ECO:0000256" key="5">
    <source>
        <dbReference type="ARBA" id="ARBA00022835"/>
    </source>
</evidence>
<name>A0AAD3CU32_9STRA</name>
<dbReference type="FunFam" id="3.30.230.70:FF:000004">
    <property type="entry name" value="Exosome complex component Rrp41"/>
    <property type="match status" value="1"/>
</dbReference>